<dbReference type="GO" id="GO:0046961">
    <property type="term" value="F:proton-transporting ATPase activity, rotational mechanism"/>
    <property type="evidence" value="ECO:0007669"/>
    <property type="project" value="InterPro"/>
</dbReference>
<evidence type="ECO:0000256" key="5">
    <source>
        <dbReference type="ARBA" id="ARBA00023065"/>
    </source>
</evidence>
<dbReference type="Ensembl" id="ENSCAFT00030030599.1">
    <property type="protein sequence ID" value="ENSCAFP00030026683.1"/>
    <property type="gene ID" value="ENSCAFG00030016592.1"/>
</dbReference>
<keyword evidence="5" id="KW-0406">Ion transport</keyword>
<dbReference type="Gene3D" id="1.10.287.3240">
    <property type="match status" value="1"/>
</dbReference>
<dbReference type="Proteomes" id="UP000694429">
    <property type="component" value="Chromosome 15"/>
</dbReference>
<accession>A0A8C0RLS5</accession>
<evidence type="ECO:0000256" key="2">
    <source>
        <dbReference type="ARBA" id="ARBA00013354"/>
    </source>
</evidence>
<evidence type="ECO:0000256" key="3">
    <source>
        <dbReference type="ARBA" id="ARBA00013417"/>
    </source>
</evidence>
<name>A0A8C0RLS5_CANLF</name>
<evidence type="ECO:0000256" key="8">
    <source>
        <dbReference type="ARBA" id="ARBA00030340"/>
    </source>
</evidence>
<comment type="subunit">
    <text evidence="10">V-ATPase is a heteromultimeric enzyme made up of two complexes: the ATP-hydrolytic V1 complex and the proton translocation V0 complex. The V1 complex consists of three catalytic AB heterodimers that form a heterohexamer, three peripheral stalks each consisting of EG heterodimers, one central rotor including subunits D and F, and the regulatory subunits C and H. The proton translocation complex V0 consists of the proton transport subunit a, a ring of proteolipid subunits c9c'', rotary subunit d, subunits e and f, and the accessory subunits ATP6AP1/Ac45 and ATP6AP2/PRR. Interacts with SNX10.</text>
</comment>
<evidence type="ECO:0000256" key="4">
    <source>
        <dbReference type="ARBA" id="ARBA00022448"/>
    </source>
</evidence>
<dbReference type="AlphaFoldDB" id="A0A8C0RLS5"/>
<comment type="similarity">
    <text evidence="1">Belongs to the V-ATPase D subunit family.</text>
</comment>
<evidence type="ECO:0000256" key="7">
    <source>
        <dbReference type="ARBA" id="ARBA00030317"/>
    </source>
</evidence>
<comment type="function">
    <text evidence="9">Subunit of the V1 complex of vacuolar(H+)-ATPase (V-ATPase), a multisubunit enzyme composed of a peripheral complex (V1) that hydrolyzes ATP and a membrane integral complex (V0) that translocates protons. V-ATPase is responsible for acidifying and maintaining the pH of intracellular compartments and in some cell types, is targeted to the plasma membrane, where it is responsible for acidifying the extracellular environment. May play a role in cilium biogenesis through regulation of the transport and the localization of proteins to the cilium.</text>
</comment>
<comment type="subcellular location">
    <subcellularLocation>
        <location evidence="6">Cytoplasmic vesicle</location>
        <location evidence="6">Clathrin-coated vesicle membrane</location>
        <topology evidence="6">Peripheral membrane protein</topology>
    </subcellularLocation>
</comment>
<reference evidence="11" key="2">
    <citation type="submission" date="2025-08" db="UniProtKB">
        <authorList>
            <consortium name="Ensembl"/>
        </authorList>
    </citation>
    <scope>IDENTIFICATION</scope>
</reference>
<reference evidence="11" key="1">
    <citation type="submission" date="2019-03" db="EMBL/GenBank/DDBJ databases">
        <authorList>
            <person name="Warren W.C."/>
            <person name="Johnson G.S."/>
        </authorList>
    </citation>
    <scope>NUCLEOTIDE SEQUENCE [LARGE SCALE GENOMIC DNA]</scope>
    <source>
        <strain evidence="11">Basenji</strain>
    </source>
</reference>
<dbReference type="GO" id="GO:0030665">
    <property type="term" value="C:clathrin-coated vesicle membrane"/>
    <property type="evidence" value="ECO:0007669"/>
    <property type="project" value="UniProtKB-SubCell"/>
</dbReference>
<evidence type="ECO:0000313" key="12">
    <source>
        <dbReference type="Proteomes" id="UP000694429"/>
    </source>
</evidence>
<organism evidence="11 12">
    <name type="scientific">Canis lupus familiaris</name>
    <name type="common">Dog</name>
    <name type="synonym">Canis familiaris</name>
    <dbReference type="NCBI Taxonomy" id="9615"/>
    <lineage>
        <taxon>Eukaryota</taxon>
        <taxon>Metazoa</taxon>
        <taxon>Chordata</taxon>
        <taxon>Craniata</taxon>
        <taxon>Vertebrata</taxon>
        <taxon>Euteleostomi</taxon>
        <taxon>Mammalia</taxon>
        <taxon>Eutheria</taxon>
        <taxon>Laurasiatheria</taxon>
        <taxon>Carnivora</taxon>
        <taxon>Caniformia</taxon>
        <taxon>Canidae</taxon>
        <taxon>Canis</taxon>
    </lineage>
</organism>
<evidence type="ECO:0000256" key="10">
    <source>
        <dbReference type="ARBA" id="ARBA00046558"/>
    </source>
</evidence>
<dbReference type="InterPro" id="IPR002699">
    <property type="entry name" value="V_ATPase_D"/>
</dbReference>
<sequence>MEGTLLQIGNNLYCILTFIKGYWHQSKTSDALTLPFQQILKKIIETKMLMGEVMREAPFSFAEAMFTARDFCNTVIYNPK</sequence>
<protein>
    <recommendedName>
        <fullName evidence="3">V-type proton ATPase subunit D</fullName>
    </recommendedName>
    <alternativeName>
        <fullName evidence="2">V-type proton ATPase subunit d</fullName>
    </alternativeName>
    <alternativeName>
        <fullName evidence="7 8">Vacuolar proton pump subunit D</fullName>
    </alternativeName>
</protein>
<evidence type="ECO:0000256" key="1">
    <source>
        <dbReference type="ARBA" id="ARBA00005850"/>
    </source>
</evidence>
<evidence type="ECO:0000256" key="6">
    <source>
        <dbReference type="ARBA" id="ARBA00029434"/>
    </source>
</evidence>
<dbReference type="PANTHER" id="PTHR11671">
    <property type="entry name" value="V-TYPE ATP SYNTHASE SUBUNIT D"/>
    <property type="match status" value="1"/>
</dbReference>
<evidence type="ECO:0000313" key="11">
    <source>
        <dbReference type="Ensembl" id="ENSCAFP00030026683.1"/>
    </source>
</evidence>
<evidence type="ECO:0000256" key="9">
    <source>
        <dbReference type="ARBA" id="ARBA00045802"/>
    </source>
</evidence>
<keyword evidence="4" id="KW-0813">Transport</keyword>
<proteinExistence type="inferred from homology"/>